<gene>
    <name evidence="2" type="ORF">H6G81_02665</name>
</gene>
<proteinExistence type="predicted"/>
<evidence type="ECO:0000256" key="1">
    <source>
        <dbReference type="SAM" id="MobiDB-lite"/>
    </source>
</evidence>
<dbReference type="RefSeq" id="WP_186227507.1">
    <property type="nucleotide sequence ID" value="NZ_JACJTA010000003.1"/>
</dbReference>
<accession>A0ABR8GK84</accession>
<evidence type="ECO:0000313" key="2">
    <source>
        <dbReference type="EMBL" id="MBD2603459.1"/>
    </source>
</evidence>
<evidence type="ECO:0008006" key="4">
    <source>
        <dbReference type="Google" id="ProtNLM"/>
    </source>
</evidence>
<dbReference type="EMBL" id="JACJTA010000003">
    <property type="protein sequence ID" value="MBD2603459.1"/>
    <property type="molecule type" value="Genomic_DNA"/>
</dbReference>
<protein>
    <recommendedName>
        <fullName evidence="4">Anacyclamide</fullName>
    </recommendedName>
</protein>
<evidence type="ECO:0000313" key="3">
    <source>
        <dbReference type="Proteomes" id="UP000660380"/>
    </source>
</evidence>
<organism evidence="2 3">
    <name type="scientific">Scytonema hofmannii FACHB-248</name>
    <dbReference type="NCBI Taxonomy" id="1842502"/>
    <lineage>
        <taxon>Bacteria</taxon>
        <taxon>Bacillati</taxon>
        <taxon>Cyanobacteriota</taxon>
        <taxon>Cyanophyceae</taxon>
        <taxon>Nostocales</taxon>
        <taxon>Scytonemataceae</taxon>
        <taxon>Scytonema</taxon>
    </lineage>
</organism>
<reference evidence="2 3" key="1">
    <citation type="journal article" date="2020" name="ISME J.">
        <title>Comparative genomics reveals insights into cyanobacterial evolution and habitat adaptation.</title>
        <authorList>
            <person name="Chen M.Y."/>
            <person name="Teng W.K."/>
            <person name="Zhao L."/>
            <person name="Hu C.X."/>
            <person name="Zhou Y.K."/>
            <person name="Han B.P."/>
            <person name="Song L.R."/>
            <person name="Shu W.S."/>
        </authorList>
    </citation>
    <scope>NUCLEOTIDE SEQUENCE [LARGE SCALE GENOMIC DNA]</scope>
    <source>
        <strain evidence="2 3">FACHB-248</strain>
    </source>
</reference>
<comment type="caution">
    <text evidence="2">The sequence shown here is derived from an EMBL/GenBank/DDBJ whole genome shotgun (WGS) entry which is preliminary data.</text>
</comment>
<feature type="compositionally biased region" description="Polar residues" evidence="1">
    <location>
        <begin position="40"/>
        <end position="54"/>
    </location>
</feature>
<sequence length="54" mass="6157">MTTTQTSSKKTENKSAKKKQQSSHQTDIGSPKVPVHQRKTNQQYEVLSDWNHSS</sequence>
<dbReference type="Proteomes" id="UP000660380">
    <property type="component" value="Unassembled WGS sequence"/>
</dbReference>
<name>A0ABR8GK84_9CYAN</name>
<keyword evidence="3" id="KW-1185">Reference proteome</keyword>
<feature type="region of interest" description="Disordered" evidence="1">
    <location>
        <begin position="1"/>
        <end position="54"/>
    </location>
</feature>